<accession>A0A378LEY0</accession>
<dbReference type="OrthoDB" id="9785276at2"/>
<evidence type="ECO:0000313" key="2">
    <source>
        <dbReference type="EMBL" id="KTD78025.1"/>
    </source>
</evidence>
<name>A0A378LEY0_9GAMM</name>
<reference evidence="3 5" key="2">
    <citation type="submission" date="2018-06" db="EMBL/GenBank/DDBJ databases">
        <authorList>
            <consortium name="Pathogen Informatics"/>
            <person name="Doyle S."/>
        </authorList>
    </citation>
    <scope>NUCLEOTIDE SEQUENCE [LARGE SCALE GENOMIC DNA]</scope>
    <source>
        <strain evidence="3 5">NCTC11991</strain>
    </source>
</reference>
<evidence type="ECO:0000313" key="4">
    <source>
        <dbReference type="Proteomes" id="UP000054820"/>
    </source>
</evidence>
<dbReference type="EMBL" id="UGOY01000001">
    <property type="protein sequence ID" value="STY24422.1"/>
    <property type="molecule type" value="Genomic_DNA"/>
</dbReference>
<dbReference type="RefSeq" id="WP_058477074.1">
    <property type="nucleotide sequence ID" value="NZ_CAAAIO010000038.1"/>
</dbReference>
<dbReference type="Proteomes" id="UP000054820">
    <property type="component" value="Unassembled WGS sequence"/>
</dbReference>
<feature type="chain" id="PRO_5016565043" evidence="1">
    <location>
        <begin position="24"/>
        <end position="591"/>
    </location>
</feature>
<gene>
    <name evidence="2" type="ORF">Lstg_1507</name>
    <name evidence="3" type="ORF">NCTC11991_03047</name>
</gene>
<reference evidence="2 4" key="1">
    <citation type="submission" date="2015-11" db="EMBL/GenBank/DDBJ databases">
        <title>Genomic analysis of 38 Legionella species identifies large and diverse effector repertoires.</title>
        <authorList>
            <person name="Burstein D."/>
            <person name="Amaro F."/>
            <person name="Zusman T."/>
            <person name="Lifshitz Z."/>
            <person name="Cohen O."/>
            <person name="Gilbert J.A."/>
            <person name="Pupko T."/>
            <person name="Shuman H.A."/>
            <person name="Segal G."/>
        </authorList>
    </citation>
    <scope>NUCLEOTIDE SEQUENCE [LARGE SCALE GENOMIC DNA]</scope>
    <source>
        <strain evidence="2 4">SC-18-C9</strain>
    </source>
</reference>
<evidence type="ECO:0000256" key="1">
    <source>
        <dbReference type="SAM" id="SignalP"/>
    </source>
</evidence>
<evidence type="ECO:0000313" key="3">
    <source>
        <dbReference type="EMBL" id="STY24422.1"/>
    </source>
</evidence>
<dbReference type="SUPFAM" id="SSF63829">
    <property type="entry name" value="Calcium-dependent phosphotriesterase"/>
    <property type="match status" value="2"/>
</dbReference>
<feature type="signal peptide" evidence="1">
    <location>
        <begin position="1"/>
        <end position="23"/>
    </location>
</feature>
<keyword evidence="4" id="KW-1185">Reference proteome</keyword>
<sequence>MIKYLRRNLVVALLLIVHQSAFSASSQFFNVSATGEPANLNITLCLNGKGPASCQDYKVSALTLTLFTTIPNHTYSFAGIKINTPGYVLSGCTASNNGYCLFTVSDKTAANIVAMKNNNAPWYPSIEAFEHYNSGRSHVFSQASFGGSMDGNNVVHTLNSSTSYPSGYNMSYLNSNYAFIYGGGYGDVPGSIGAYVARVNPITLQPIWYNQLINTYENGEWDYPGSLGILDDGYLYVSYGYRLAKINPETGQVITTLVLPTGRGLPKNTSFNGFNATADGTIIMKSVYRQAGCTVQGPDALLQCPDPTDVPPSILISVNPKTMRVIDNITLPAPVGARPTVTQYKNKNYVYLLEATTAIRYVVERGFFIQDSSWNPGTITLPGQTLCTSFVVINDWVVAQTNTLPSGTALSVISINQNNAVNQFSIQPFIGDPIPPEISAAFSTATADKGQAISWAPMSVSGDPATNLIYASDSLPGKIAAIKISESGLNIIWTADQRTTEFTTLINPTESRVLVGTDIPTGEIPGNNHNDFAVWRNALTGVEIARSPLLPAMTQGTMIQPYYFGDMFFEGQSGTLIKLSPLSTNSSIRDK</sequence>
<dbReference type="EMBL" id="LNYZ01000011">
    <property type="protein sequence ID" value="KTD78025.1"/>
    <property type="molecule type" value="Genomic_DNA"/>
</dbReference>
<evidence type="ECO:0000313" key="5">
    <source>
        <dbReference type="Proteomes" id="UP000255110"/>
    </source>
</evidence>
<dbReference type="AlphaFoldDB" id="A0A378LEY0"/>
<dbReference type="Proteomes" id="UP000255110">
    <property type="component" value="Unassembled WGS sequence"/>
</dbReference>
<organism evidence="3 5">
    <name type="scientific">Legionella steigerwaltii</name>
    <dbReference type="NCBI Taxonomy" id="460"/>
    <lineage>
        <taxon>Bacteria</taxon>
        <taxon>Pseudomonadati</taxon>
        <taxon>Pseudomonadota</taxon>
        <taxon>Gammaproteobacteria</taxon>
        <taxon>Legionellales</taxon>
        <taxon>Legionellaceae</taxon>
        <taxon>Legionella</taxon>
    </lineage>
</organism>
<protein>
    <submittedName>
        <fullName evidence="3">Secreted protein</fullName>
    </submittedName>
</protein>
<proteinExistence type="predicted"/>
<keyword evidence="1" id="KW-0732">Signal</keyword>